<accession>A0ABV8CK00</accession>
<keyword evidence="2" id="KW-0413">Isomerase</keyword>
<evidence type="ECO:0000256" key="1">
    <source>
        <dbReference type="ARBA" id="ARBA00008270"/>
    </source>
</evidence>
<dbReference type="SUPFAM" id="SSF54506">
    <property type="entry name" value="Diaminopimelate epimerase-like"/>
    <property type="match status" value="1"/>
</dbReference>
<gene>
    <name evidence="3" type="ORF">ACFOSS_03020</name>
</gene>
<dbReference type="PANTHER" id="PTHR13774:SF17">
    <property type="entry name" value="PHENAZINE BIOSYNTHESIS-LIKE DOMAIN-CONTAINING PROTEIN"/>
    <property type="match status" value="1"/>
</dbReference>
<organism evidence="3 4">
    <name type="scientific">Pseudaeromonas sharmana</name>
    <dbReference type="NCBI Taxonomy" id="328412"/>
    <lineage>
        <taxon>Bacteria</taxon>
        <taxon>Pseudomonadati</taxon>
        <taxon>Pseudomonadota</taxon>
        <taxon>Gammaproteobacteria</taxon>
        <taxon>Aeromonadales</taxon>
        <taxon>Aeromonadaceae</taxon>
        <taxon>Pseudaeromonas</taxon>
    </lineage>
</organism>
<dbReference type="InterPro" id="IPR003719">
    <property type="entry name" value="Phenazine_PhzF-like"/>
</dbReference>
<proteinExistence type="inferred from homology"/>
<sequence length="264" mass="28964">MPQLFHVDAFTAQPFAGNPAAVLYASAPLPDTTLQAIAAEMNLSETAFVFPQQENLFLLRWFTPQTEVELCGHATLASAHVLWQQLDCPHPVLRFATRSGELTARRGDNGIELNFPAAKPQAITLPTGLLAALGLTATRYTGSANGKWIIEVDSEEQVLALQPDFNALRQLEGRGVMVTARASRSGYDFVSRYFAPWVGVDEDPVTGSNHGILASYWQPILQQTRFMAWQASARGGEMEVHLTGERVLLFGQAVTLSRGEWLLP</sequence>
<evidence type="ECO:0000313" key="3">
    <source>
        <dbReference type="EMBL" id="MFC3912438.1"/>
    </source>
</evidence>
<comment type="caution">
    <text evidence="3">The sequence shown here is derived from an EMBL/GenBank/DDBJ whole genome shotgun (WGS) entry which is preliminary data.</text>
</comment>
<evidence type="ECO:0000313" key="4">
    <source>
        <dbReference type="Proteomes" id="UP001595692"/>
    </source>
</evidence>
<dbReference type="Proteomes" id="UP001595692">
    <property type="component" value="Unassembled WGS sequence"/>
</dbReference>
<dbReference type="EMBL" id="JBHSAF010000001">
    <property type="protein sequence ID" value="MFC3912438.1"/>
    <property type="molecule type" value="Genomic_DNA"/>
</dbReference>
<dbReference type="Pfam" id="PF02567">
    <property type="entry name" value="PhzC-PhzF"/>
    <property type="match status" value="1"/>
</dbReference>
<comment type="similarity">
    <text evidence="1">Belongs to the PhzF family.</text>
</comment>
<keyword evidence="4" id="KW-1185">Reference proteome</keyword>
<reference evidence="4" key="1">
    <citation type="journal article" date="2019" name="Int. J. Syst. Evol. Microbiol.">
        <title>The Global Catalogue of Microorganisms (GCM) 10K type strain sequencing project: providing services to taxonomists for standard genome sequencing and annotation.</title>
        <authorList>
            <consortium name="The Broad Institute Genomics Platform"/>
            <consortium name="The Broad Institute Genome Sequencing Center for Infectious Disease"/>
            <person name="Wu L."/>
            <person name="Ma J."/>
        </authorList>
    </citation>
    <scope>NUCLEOTIDE SEQUENCE [LARGE SCALE GENOMIC DNA]</scope>
    <source>
        <strain evidence="4">CCUG 54939</strain>
    </source>
</reference>
<dbReference type="Gene3D" id="3.10.310.10">
    <property type="entry name" value="Diaminopimelate Epimerase, Chain A, domain 1"/>
    <property type="match status" value="2"/>
</dbReference>
<dbReference type="NCBIfam" id="TIGR00654">
    <property type="entry name" value="PhzF_family"/>
    <property type="match status" value="1"/>
</dbReference>
<name>A0ABV8CK00_9GAMM</name>
<dbReference type="RefSeq" id="WP_377150545.1">
    <property type="nucleotide sequence ID" value="NZ_JBHSAF010000001.1"/>
</dbReference>
<evidence type="ECO:0000256" key="2">
    <source>
        <dbReference type="ARBA" id="ARBA00023235"/>
    </source>
</evidence>
<protein>
    <submittedName>
        <fullName evidence="3">PhzF family phenazine biosynthesis protein</fullName>
    </submittedName>
</protein>
<dbReference type="PIRSF" id="PIRSF016184">
    <property type="entry name" value="PhzC_PhzF"/>
    <property type="match status" value="1"/>
</dbReference>
<dbReference type="PANTHER" id="PTHR13774">
    <property type="entry name" value="PHENAZINE BIOSYNTHESIS PROTEIN"/>
    <property type="match status" value="1"/>
</dbReference>